<dbReference type="InterPro" id="IPR007295">
    <property type="entry name" value="DUF402"/>
</dbReference>
<comment type="caution">
    <text evidence="2">The sequence shown here is derived from an EMBL/GenBank/DDBJ whole genome shotgun (WGS) entry which is preliminary data.</text>
</comment>
<organism evidence="2 3">
    <name type="scientific">Corynebacterium pseudodiphtheriticum</name>
    <dbReference type="NCBI Taxonomy" id="37637"/>
    <lineage>
        <taxon>Bacteria</taxon>
        <taxon>Bacillati</taxon>
        <taxon>Actinomycetota</taxon>
        <taxon>Actinomycetes</taxon>
        <taxon>Mycobacteriales</taxon>
        <taxon>Corynebacteriaceae</taxon>
        <taxon>Corynebacterium</taxon>
    </lineage>
</organism>
<dbReference type="Proteomes" id="UP001224412">
    <property type="component" value="Unassembled WGS sequence"/>
</dbReference>
<evidence type="ECO:0000259" key="1">
    <source>
        <dbReference type="Pfam" id="PF04167"/>
    </source>
</evidence>
<evidence type="ECO:0000313" key="2">
    <source>
        <dbReference type="EMBL" id="MDK4306293.1"/>
    </source>
</evidence>
<feature type="domain" description="DUF402" evidence="1">
    <location>
        <begin position="22"/>
        <end position="89"/>
    </location>
</feature>
<reference evidence="2" key="1">
    <citation type="submission" date="2023-05" db="EMBL/GenBank/DDBJ databases">
        <title>Metabolic capabilities are highly conserved among human nasal-associated Corynebacterium species in pangenomic analyses.</title>
        <authorList>
            <person name="Tran T.H."/>
            <person name="Roberts A.Q."/>
            <person name="Escapa I.F."/>
            <person name="Gao W."/>
            <person name="Conlan S."/>
            <person name="Kong H."/>
            <person name="Segre J.A."/>
            <person name="Kelly M.S."/>
            <person name="Lemon K.P."/>
        </authorList>
    </citation>
    <scope>NUCLEOTIDE SEQUENCE</scope>
    <source>
        <strain evidence="2">KPL2773</strain>
    </source>
</reference>
<sequence>MHPVKHETFATESKVNIDPKGFHRHVDIYRTTDFGLYMARGADHPQFGYLESWLLPKLSLRISIFHYRPGFERPQDFYIDIVEIKDTVENKLPTAENTAGEPLPEEESATTSTVAKVEPAWHTRDLYVDIVSLTGHPVEVLDIDELAEATSQGLISADDAEHAIEATLRAVEGITRHNDDVLAWLRSLDMPISWAHPESFTLSPPIES</sequence>
<dbReference type="PIRSF" id="PIRSF012622">
    <property type="entry name" value="UCP012622"/>
    <property type="match status" value="1"/>
</dbReference>
<accession>A0AAP4BQB7</accession>
<dbReference type="InterPro" id="IPR035930">
    <property type="entry name" value="FomD-like_sf"/>
</dbReference>
<feature type="domain" description="DUF402" evidence="1">
    <location>
        <begin position="117"/>
        <end position="178"/>
    </location>
</feature>
<dbReference type="Pfam" id="PF04167">
    <property type="entry name" value="DUF402"/>
    <property type="match status" value="2"/>
</dbReference>
<dbReference type="Gene3D" id="2.40.380.10">
    <property type="entry name" value="FomD-like"/>
    <property type="match status" value="1"/>
</dbReference>
<dbReference type="SUPFAM" id="SSF159234">
    <property type="entry name" value="FomD-like"/>
    <property type="match status" value="2"/>
</dbReference>
<dbReference type="RefSeq" id="WP_242722322.1">
    <property type="nucleotide sequence ID" value="NZ_CP051667.1"/>
</dbReference>
<dbReference type="InterPro" id="IPR014465">
    <property type="entry name" value="UCP012622"/>
</dbReference>
<proteinExistence type="predicted"/>
<dbReference type="AlphaFoldDB" id="A0AAP4BQB7"/>
<name>A0AAP4BQB7_9CORY</name>
<evidence type="ECO:0000313" key="3">
    <source>
        <dbReference type="Proteomes" id="UP001224412"/>
    </source>
</evidence>
<protein>
    <submittedName>
        <fullName evidence="2">DUF402 domain-containing protein</fullName>
    </submittedName>
</protein>
<gene>
    <name evidence="2" type="ORF">QPX42_01795</name>
</gene>
<dbReference type="EMBL" id="JASNVH010000002">
    <property type="protein sequence ID" value="MDK4306293.1"/>
    <property type="molecule type" value="Genomic_DNA"/>
</dbReference>